<organism evidence="2 3">
    <name type="scientific">Pantoea stewartii subsp. stewartii DC283</name>
    <dbReference type="NCBI Taxonomy" id="660596"/>
    <lineage>
        <taxon>Bacteria</taxon>
        <taxon>Pseudomonadati</taxon>
        <taxon>Pseudomonadota</taxon>
        <taxon>Gammaproteobacteria</taxon>
        <taxon>Enterobacterales</taxon>
        <taxon>Erwiniaceae</taxon>
        <taxon>Pantoea</taxon>
    </lineage>
</organism>
<name>H3RCV8_PANSE</name>
<dbReference type="SUPFAM" id="SSF50475">
    <property type="entry name" value="FMN-binding split barrel"/>
    <property type="match status" value="1"/>
</dbReference>
<keyword evidence="4" id="KW-1185">Reference proteome</keyword>
<evidence type="ECO:0000313" key="3">
    <source>
        <dbReference type="Proteomes" id="UP000005050"/>
    </source>
</evidence>
<accession>H3RCV8</accession>
<dbReference type="InterPro" id="IPR012349">
    <property type="entry name" value="Split_barrel_FMN-bd"/>
</dbReference>
<dbReference type="AlphaFoldDB" id="H3RCV8"/>
<reference evidence="2" key="2">
    <citation type="submission" date="2012-01" db="EMBL/GenBank/DDBJ databases">
        <authorList>
            <person name="Biehl B.S."/>
            <person name="Ding Y."/>
            <person name="Dugan-Rocha S.P."/>
            <person name="Gibbs R.A."/>
            <person name="Glasner J.D."/>
            <person name="Kovar C."/>
            <person name="Muzny D.M."/>
            <person name="Neeno-Eckwall E.C."/>
            <person name="Perna N.T."/>
            <person name="Qin X."/>
            <person name="von Bodman S.B."/>
            <person name="Weinstock G.M."/>
        </authorList>
    </citation>
    <scope>NUCLEOTIDE SEQUENCE</scope>
    <source>
        <strain evidence="2">DC283</strain>
    </source>
</reference>
<proteinExistence type="predicted"/>
<evidence type="ECO:0000313" key="2">
    <source>
        <dbReference type="EMBL" id="EHU00818.1"/>
    </source>
</evidence>
<dbReference type="KEGG" id="pstw:DSJ_13930"/>
<dbReference type="Proteomes" id="UP000005050">
    <property type="component" value="Unassembled WGS sequence"/>
</dbReference>
<gene>
    <name evidence="2" type="ORF">CKS_2916</name>
    <name evidence="1" type="ORF">DSJ_13930</name>
</gene>
<reference evidence="2 3" key="1">
    <citation type="journal article" date="2012" name="Mol. Microbiol.">
        <title>The genetic and structural basis of two distinct terminal side branch residues in stewartan and amylovoran exopolysaccharides and their potential role in host adaptation.</title>
        <authorList>
            <person name="Wang X."/>
            <person name="Yang F."/>
            <person name="von Bodman S.B."/>
        </authorList>
    </citation>
    <scope>NUCLEOTIDE SEQUENCE [LARGE SCALE GENOMIC DNA]</scope>
    <source>
        <strain evidence="2 3">DC283</strain>
    </source>
</reference>
<dbReference type="Gene3D" id="2.30.110.10">
    <property type="entry name" value="Electron Transport, Fmn-binding Protein, Chain A"/>
    <property type="match status" value="1"/>
</dbReference>
<sequence length="111" mass="12614">MKGISRLMTQAELGQSLDRMLAAFQPGLRQDKQRLPDDYQQKLMQGITGVRIEISNISGTLKLGQHRRPPEQLNVFQQLAAQGGAYADYARFAHDWLSRFRPDVLTRHHGA</sequence>
<dbReference type="Proteomes" id="UP000192380">
    <property type="component" value="Chromosome"/>
</dbReference>
<dbReference type="EMBL" id="CP017581">
    <property type="protein sequence ID" value="ARF50320.1"/>
    <property type="molecule type" value="Genomic_DNA"/>
</dbReference>
<protein>
    <submittedName>
        <fullName evidence="2">FMN-binding negative transcriptional regulator</fullName>
    </submittedName>
</protein>
<reference evidence="1 4" key="3">
    <citation type="submission" date="2016-10" db="EMBL/GenBank/DDBJ databases">
        <title>Complete Genome Assembly of Pantoea stewartii subsp. stewartii DC283, a Corn Pathogen.</title>
        <authorList>
            <person name="Duong D.A."/>
            <person name="Stevens A.M."/>
            <person name="Jensen R.V."/>
        </authorList>
    </citation>
    <scope>NUCLEOTIDE SEQUENCE [LARGE SCALE GENOMIC DNA]</scope>
    <source>
        <strain evidence="1 4">DC283</strain>
    </source>
</reference>
<dbReference type="PATRIC" id="fig|660596.6.peg.1890"/>
<evidence type="ECO:0000313" key="4">
    <source>
        <dbReference type="Proteomes" id="UP000192380"/>
    </source>
</evidence>
<evidence type="ECO:0000313" key="1">
    <source>
        <dbReference type="EMBL" id="ARF50320.1"/>
    </source>
</evidence>
<dbReference type="EMBL" id="AHIE01000014">
    <property type="protein sequence ID" value="EHU00818.1"/>
    <property type="molecule type" value="Genomic_DNA"/>
</dbReference>
<dbReference type="STRING" id="660596.DSJ_13930"/>